<accession>A0A1Y2DNV8</accession>
<feature type="region of interest" description="Disordered" evidence="1">
    <location>
        <begin position="100"/>
        <end position="168"/>
    </location>
</feature>
<proteinExistence type="predicted"/>
<keyword evidence="3" id="KW-1185">Reference proteome</keyword>
<name>A0A1Y2DNV8_9PEZI</name>
<reference evidence="2 3" key="1">
    <citation type="submission" date="2016-07" db="EMBL/GenBank/DDBJ databases">
        <title>Pervasive Adenine N6-methylation of Active Genes in Fungi.</title>
        <authorList>
            <consortium name="DOE Joint Genome Institute"/>
            <person name="Mondo S.J."/>
            <person name="Dannebaum R.O."/>
            <person name="Kuo R.C."/>
            <person name="Labutti K."/>
            <person name="Haridas S."/>
            <person name="Kuo A."/>
            <person name="Salamov A."/>
            <person name="Ahrendt S.R."/>
            <person name="Lipzen A."/>
            <person name="Sullivan W."/>
            <person name="Andreopoulos W.B."/>
            <person name="Clum A."/>
            <person name="Lindquist E."/>
            <person name="Daum C."/>
            <person name="Ramamoorthy G.K."/>
            <person name="Gryganskyi A."/>
            <person name="Culley D."/>
            <person name="Magnuson J.K."/>
            <person name="James T.Y."/>
            <person name="O'Malley M.A."/>
            <person name="Stajich J.E."/>
            <person name="Spatafora J.W."/>
            <person name="Visel A."/>
            <person name="Grigoriev I.V."/>
        </authorList>
    </citation>
    <scope>NUCLEOTIDE SEQUENCE [LARGE SCALE GENOMIC DNA]</scope>
    <source>
        <strain evidence="2 3">CBS 129021</strain>
    </source>
</reference>
<dbReference type="AlphaFoldDB" id="A0A1Y2DNV8"/>
<evidence type="ECO:0000313" key="2">
    <source>
        <dbReference type="EMBL" id="ORY60859.1"/>
    </source>
</evidence>
<protein>
    <submittedName>
        <fullName evidence="2">Uncharacterized protein</fullName>
    </submittedName>
</protein>
<evidence type="ECO:0000313" key="3">
    <source>
        <dbReference type="Proteomes" id="UP000193689"/>
    </source>
</evidence>
<feature type="compositionally biased region" description="Pro residues" evidence="1">
    <location>
        <begin position="159"/>
        <end position="168"/>
    </location>
</feature>
<dbReference type="EMBL" id="MCFJ01000011">
    <property type="protein sequence ID" value="ORY60859.1"/>
    <property type="molecule type" value="Genomic_DNA"/>
</dbReference>
<evidence type="ECO:0000256" key="1">
    <source>
        <dbReference type="SAM" id="MobiDB-lite"/>
    </source>
</evidence>
<comment type="caution">
    <text evidence="2">The sequence shown here is derived from an EMBL/GenBank/DDBJ whole genome shotgun (WGS) entry which is preliminary data.</text>
</comment>
<dbReference type="RefSeq" id="XP_040713086.1">
    <property type="nucleotide sequence ID" value="XM_040858630.1"/>
</dbReference>
<dbReference type="GeneID" id="63774842"/>
<organism evidence="2 3">
    <name type="scientific">Pseudomassariella vexata</name>
    <dbReference type="NCBI Taxonomy" id="1141098"/>
    <lineage>
        <taxon>Eukaryota</taxon>
        <taxon>Fungi</taxon>
        <taxon>Dikarya</taxon>
        <taxon>Ascomycota</taxon>
        <taxon>Pezizomycotina</taxon>
        <taxon>Sordariomycetes</taxon>
        <taxon>Xylariomycetidae</taxon>
        <taxon>Amphisphaeriales</taxon>
        <taxon>Pseudomassariaceae</taxon>
        <taxon>Pseudomassariella</taxon>
    </lineage>
</organism>
<dbReference type="Proteomes" id="UP000193689">
    <property type="component" value="Unassembled WGS sequence"/>
</dbReference>
<dbReference type="InParanoid" id="A0A1Y2DNV8"/>
<gene>
    <name evidence="2" type="ORF">BCR38DRAFT_411970</name>
</gene>
<feature type="compositionally biased region" description="Low complexity" evidence="1">
    <location>
        <begin position="128"/>
        <end position="148"/>
    </location>
</feature>
<sequence length="168" mass="18508">MWSRNNSNSLYPNRDASHISEIELGELELAAQQALVTMAHGSRDGQVNAYSTHEVEVAQRLVMMSQGWNSGQLYFQPPMPEHTKLKSFTVNSLENILGQPSVAPDSLSPLMAHPSKHDNRFTQPTTALPSPSLLSSIHPNLSPRLRLSPPNPRAQSIDPRPPPLSSET</sequence>